<evidence type="ECO:0000259" key="4">
    <source>
        <dbReference type="Pfam" id="PF00535"/>
    </source>
</evidence>
<dbReference type="EMBL" id="FWFT01000007">
    <property type="protein sequence ID" value="SLN61957.1"/>
    <property type="molecule type" value="Genomic_DNA"/>
</dbReference>
<proteinExistence type="inferred from homology"/>
<keyword evidence="6" id="KW-1185">Reference proteome</keyword>
<evidence type="ECO:0000313" key="6">
    <source>
        <dbReference type="Proteomes" id="UP000193623"/>
    </source>
</evidence>
<dbReference type="Proteomes" id="UP000193623">
    <property type="component" value="Unassembled WGS sequence"/>
</dbReference>
<dbReference type="InterPro" id="IPR029044">
    <property type="entry name" value="Nucleotide-diphossugar_trans"/>
</dbReference>
<name>A0A1Y5TE43_9RHOB</name>
<organism evidence="5 6">
    <name type="scientific">Pseudooctadecabacter jejudonensis</name>
    <dbReference type="NCBI Taxonomy" id="1391910"/>
    <lineage>
        <taxon>Bacteria</taxon>
        <taxon>Pseudomonadati</taxon>
        <taxon>Pseudomonadota</taxon>
        <taxon>Alphaproteobacteria</taxon>
        <taxon>Rhodobacterales</taxon>
        <taxon>Paracoccaceae</taxon>
        <taxon>Pseudooctadecabacter</taxon>
    </lineage>
</organism>
<reference evidence="5 6" key="1">
    <citation type="submission" date="2017-03" db="EMBL/GenBank/DDBJ databases">
        <authorList>
            <person name="Afonso C.L."/>
            <person name="Miller P.J."/>
            <person name="Scott M.A."/>
            <person name="Spackman E."/>
            <person name="Goraichik I."/>
            <person name="Dimitrov K.M."/>
            <person name="Suarez D.L."/>
            <person name="Swayne D.E."/>
        </authorList>
    </citation>
    <scope>NUCLEOTIDE SEQUENCE [LARGE SCALE GENOMIC DNA]</scope>
    <source>
        <strain evidence="5 6">CECT 8397</strain>
    </source>
</reference>
<gene>
    <name evidence="5" type="primary">epsE</name>
    <name evidence="5" type="ORF">PSJ8397_03283</name>
</gene>
<evidence type="ECO:0000256" key="2">
    <source>
        <dbReference type="ARBA" id="ARBA00022676"/>
    </source>
</evidence>
<evidence type="ECO:0000256" key="3">
    <source>
        <dbReference type="ARBA" id="ARBA00022679"/>
    </source>
</evidence>
<dbReference type="GO" id="GO:0016757">
    <property type="term" value="F:glycosyltransferase activity"/>
    <property type="evidence" value="ECO:0007669"/>
    <property type="project" value="UniProtKB-KW"/>
</dbReference>
<keyword evidence="3 5" id="KW-0808">Transferase</keyword>
<keyword evidence="2 5" id="KW-0328">Glycosyltransferase</keyword>
<evidence type="ECO:0000313" key="5">
    <source>
        <dbReference type="EMBL" id="SLN61957.1"/>
    </source>
</evidence>
<comment type="similarity">
    <text evidence="1">Belongs to the glycosyltransferase 2 family.</text>
</comment>
<dbReference type="EC" id="2.4.-.-" evidence="5"/>
<accession>A0A1Y5TE43</accession>
<evidence type="ECO:0000256" key="1">
    <source>
        <dbReference type="ARBA" id="ARBA00006739"/>
    </source>
</evidence>
<dbReference type="RefSeq" id="WP_085865677.1">
    <property type="nucleotide sequence ID" value="NZ_FWFT01000007.1"/>
</dbReference>
<dbReference type="Gene3D" id="3.90.550.10">
    <property type="entry name" value="Spore Coat Polysaccharide Biosynthesis Protein SpsA, Chain A"/>
    <property type="match status" value="1"/>
</dbReference>
<dbReference type="InterPro" id="IPR001173">
    <property type="entry name" value="Glyco_trans_2-like"/>
</dbReference>
<dbReference type="InterPro" id="IPR050834">
    <property type="entry name" value="Glycosyltransf_2"/>
</dbReference>
<dbReference type="PANTHER" id="PTHR43685">
    <property type="entry name" value="GLYCOSYLTRANSFERASE"/>
    <property type="match status" value="1"/>
</dbReference>
<sequence>MLPHIHVLMATYNGAKHLPDQLASFVTQDHKDWSLWVSDDGSTDETRDIIRAFANAHPDRTVRLLEGPQSGAAANFMSLLCHPDLPNGHVALSDQDDVWYPNKLSHALTTLQGKRGAAIYSAQSRHIDGQGHPIGRSRPHRGQPHFANALVQNRIAGHCAVLTPAALDLVRTVGPVDVPFHDWWLYLLMTGTGAEVLVRPDVVLDYRQHDGNVLGGNQRRLASVKRVLAVLGSTFGKWQAQNLAALETAGPVLLPENQQRLERWQSAPQWGLGRMMVSQQIGMTRDTPLATQLIRLAAALGRI</sequence>
<dbReference type="PANTHER" id="PTHR43685:SF5">
    <property type="entry name" value="GLYCOSYLTRANSFERASE EPSE-RELATED"/>
    <property type="match status" value="1"/>
</dbReference>
<dbReference type="Pfam" id="PF00535">
    <property type="entry name" value="Glycos_transf_2"/>
    <property type="match status" value="1"/>
</dbReference>
<feature type="domain" description="Glycosyltransferase 2-like" evidence="4">
    <location>
        <begin position="7"/>
        <end position="139"/>
    </location>
</feature>
<dbReference type="AlphaFoldDB" id="A0A1Y5TE43"/>
<protein>
    <submittedName>
        <fullName evidence="5">Putative glycosyltransferase EpsE</fullName>
        <ecNumber evidence="5">2.4.-.-</ecNumber>
    </submittedName>
</protein>
<dbReference type="SUPFAM" id="SSF53448">
    <property type="entry name" value="Nucleotide-diphospho-sugar transferases"/>
    <property type="match status" value="1"/>
</dbReference>